<dbReference type="RefSeq" id="WP_146394868.1">
    <property type="nucleotide sequence ID" value="NZ_SJPJ01000001.1"/>
</dbReference>
<dbReference type="Pfam" id="PF06439">
    <property type="entry name" value="3keto-disac_hyd"/>
    <property type="match status" value="1"/>
</dbReference>
<sequence length="217" mass="24267">MTRIVFTILLFAISGRPAMCDGWSRLFNGTDLTGWKANNTSDSFSVVDGLLRVQATGRTAAHLFFTGDRKTGIEPIKNFELKAVARSEPESNGGIFFHTDMKVRNAKKHLANGYEVQLNSSKTENRKTGSLYAVVDLATSPIDETQWFSIRILVNGDHVAVFINDEQVINYTEPPNPKRPPNRAGRVLKKTGGAIALQAHDRNSVWYFKDIQMKRLP</sequence>
<name>A0A5C5YZ77_9BACT</name>
<keyword evidence="3" id="KW-1185">Reference proteome</keyword>
<gene>
    <name evidence="2" type="ORF">CA13_11200</name>
</gene>
<dbReference type="InterPro" id="IPR010496">
    <property type="entry name" value="AL/BT2_dom"/>
</dbReference>
<proteinExistence type="predicted"/>
<accession>A0A5C5YZ77</accession>
<dbReference type="EMBL" id="SJPJ01000001">
    <property type="protein sequence ID" value="TWT79713.1"/>
    <property type="molecule type" value="Genomic_DNA"/>
</dbReference>
<organism evidence="2 3">
    <name type="scientific">Novipirellula herctigrandis</name>
    <dbReference type="NCBI Taxonomy" id="2527986"/>
    <lineage>
        <taxon>Bacteria</taxon>
        <taxon>Pseudomonadati</taxon>
        <taxon>Planctomycetota</taxon>
        <taxon>Planctomycetia</taxon>
        <taxon>Pirellulales</taxon>
        <taxon>Pirellulaceae</taxon>
        <taxon>Novipirellula</taxon>
    </lineage>
</organism>
<evidence type="ECO:0000313" key="2">
    <source>
        <dbReference type="EMBL" id="TWT79713.1"/>
    </source>
</evidence>
<dbReference type="Gene3D" id="2.60.120.560">
    <property type="entry name" value="Exo-inulinase, domain 1"/>
    <property type="match status" value="1"/>
</dbReference>
<dbReference type="GO" id="GO:0016787">
    <property type="term" value="F:hydrolase activity"/>
    <property type="evidence" value="ECO:0007669"/>
    <property type="project" value="InterPro"/>
</dbReference>
<evidence type="ECO:0000313" key="3">
    <source>
        <dbReference type="Proteomes" id="UP000315010"/>
    </source>
</evidence>
<dbReference type="AlphaFoldDB" id="A0A5C5YZ77"/>
<reference evidence="2 3" key="1">
    <citation type="submission" date="2019-02" db="EMBL/GenBank/DDBJ databases">
        <title>Deep-cultivation of Planctomycetes and their phenomic and genomic characterization uncovers novel biology.</title>
        <authorList>
            <person name="Wiegand S."/>
            <person name="Jogler M."/>
            <person name="Boedeker C."/>
            <person name="Pinto D."/>
            <person name="Vollmers J."/>
            <person name="Rivas-Marin E."/>
            <person name="Kohn T."/>
            <person name="Peeters S.H."/>
            <person name="Heuer A."/>
            <person name="Rast P."/>
            <person name="Oberbeckmann S."/>
            <person name="Bunk B."/>
            <person name="Jeske O."/>
            <person name="Meyerdierks A."/>
            <person name="Storesund J.E."/>
            <person name="Kallscheuer N."/>
            <person name="Luecker S."/>
            <person name="Lage O.M."/>
            <person name="Pohl T."/>
            <person name="Merkel B.J."/>
            <person name="Hornburger P."/>
            <person name="Mueller R.-W."/>
            <person name="Bruemmer F."/>
            <person name="Labrenz M."/>
            <person name="Spormann A.M."/>
            <person name="Op Den Camp H."/>
            <person name="Overmann J."/>
            <person name="Amann R."/>
            <person name="Jetten M.S.M."/>
            <person name="Mascher T."/>
            <person name="Medema M.H."/>
            <person name="Devos D.P."/>
            <person name="Kaster A.-K."/>
            <person name="Ovreas L."/>
            <person name="Rohde M."/>
            <person name="Galperin M.Y."/>
            <person name="Jogler C."/>
        </authorList>
    </citation>
    <scope>NUCLEOTIDE SEQUENCE [LARGE SCALE GENOMIC DNA]</scope>
    <source>
        <strain evidence="2 3">CA13</strain>
    </source>
</reference>
<dbReference type="OrthoDB" id="242352at2"/>
<dbReference type="Proteomes" id="UP000315010">
    <property type="component" value="Unassembled WGS sequence"/>
</dbReference>
<protein>
    <recommendedName>
        <fullName evidence="1">3-keto-alpha-glucoside-1,2-lyase/3-keto-2-hydroxy-glucal hydratase domain-containing protein</fullName>
    </recommendedName>
</protein>
<comment type="caution">
    <text evidence="2">The sequence shown here is derived from an EMBL/GenBank/DDBJ whole genome shotgun (WGS) entry which is preliminary data.</text>
</comment>
<feature type="domain" description="3-keto-alpha-glucoside-1,2-lyase/3-keto-2-hydroxy-glucal hydratase" evidence="1">
    <location>
        <begin position="22"/>
        <end position="214"/>
    </location>
</feature>
<evidence type="ECO:0000259" key="1">
    <source>
        <dbReference type="Pfam" id="PF06439"/>
    </source>
</evidence>